<dbReference type="Proteomes" id="UP001149303">
    <property type="component" value="Unassembled WGS sequence"/>
</dbReference>
<dbReference type="EMBL" id="JAIWJY010000001">
    <property type="protein sequence ID" value="MDE1205495.1"/>
    <property type="molecule type" value="Genomic_DNA"/>
</dbReference>
<evidence type="ECO:0008006" key="3">
    <source>
        <dbReference type="Google" id="ProtNLM"/>
    </source>
</evidence>
<evidence type="ECO:0000313" key="1">
    <source>
        <dbReference type="EMBL" id="MDE1205495.1"/>
    </source>
</evidence>
<organism evidence="1 2">
    <name type="scientific">Tenacibaculum larymnensis</name>
    <dbReference type="NCBI Taxonomy" id="2878201"/>
    <lineage>
        <taxon>Bacteria</taxon>
        <taxon>Pseudomonadati</taxon>
        <taxon>Bacteroidota</taxon>
        <taxon>Flavobacteriia</taxon>
        <taxon>Flavobacteriales</taxon>
        <taxon>Flavobacteriaceae</taxon>
        <taxon>Tenacibaculum</taxon>
    </lineage>
</organism>
<dbReference type="AlphaFoldDB" id="A0A9X4IN89"/>
<proteinExistence type="predicted"/>
<gene>
    <name evidence="1" type="ORF">LCI24_01675</name>
</gene>
<reference evidence="1" key="1">
    <citation type="submission" date="2021-09" db="EMBL/GenBank/DDBJ databases">
        <authorList>
            <person name="Smyrli M."/>
        </authorList>
    </citation>
    <scope>NUCLEOTIDE SEQUENCE</scope>
    <source>
        <strain evidence="1">LAR25</strain>
    </source>
</reference>
<protein>
    <recommendedName>
        <fullName evidence="3">Bacteriocin-type signal sequence-containing protein</fullName>
    </recommendedName>
</protein>
<dbReference type="RefSeq" id="WP_274638862.1">
    <property type="nucleotide sequence ID" value="NZ_JAIWJY010000001.1"/>
</dbReference>
<evidence type="ECO:0000313" key="2">
    <source>
        <dbReference type="Proteomes" id="UP001149303"/>
    </source>
</evidence>
<accession>A0A9X4IN89</accession>
<sequence>MLKNISNLGTTLNKKEQKNINGGFGLTRCRYDQDCPRRDMYCFHGYCQYK</sequence>
<keyword evidence="2" id="KW-1185">Reference proteome</keyword>
<name>A0A9X4IN89_9FLAO</name>
<comment type="caution">
    <text evidence="1">The sequence shown here is derived from an EMBL/GenBank/DDBJ whole genome shotgun (WGS) entry which is preliminary data.</text>
</comment>